<evidence type="ECO:0000256" key="2">
    <source>
        <dbReference type="SAM" id="MobiDB-lite"/>
    </source>
</evidence>
<dbReference type="PROSITE" id="PS50157">
    <property type="entry name" value="ZINC_FINGER_C2H2_2"/>
    <property type="match status" value="1"/>
</dbReference>
<dbReference type="Gene3D" id="3.30.160.60">
    <property type="entry name" value="Classic Zinc Finger"/>
    <property type="match status" value="2"/>
</dbReference>
<feature type="region of interest" description="Disordered" evidence="2">
    <location>
        <begin position="1"/>
        <end position="24"/>
    </location>
</feature>
<organism evidence="4 5">
    <name type="scientific">Scytalidium lignicola</name>
    <name type="common">Hyphomycete</name>
    <dbReference type="NCBI Taxonomy" id="5539"/>
    <lineage>
        <taxon>Eukaryota</taxon>
        <taxon>Fungi</taxon>
        <taxon>Dikarya</taxon>
        <taxon>Ascomycota</taxon>
        <taxon>Pezizomycotina</taxon>
        <taxon>Leotiomycetes</taxon>
        <taxon>Leotiomycetes incertae sedis</taxon>
        <taxon>Scytalidium</taxon>
    </lineage>
</organism>
<dbReference type="PROSITE" id="PS00028">
    <property type="entry name" value="ZINC_FINGER_C2H2_1"/>
    <property type="match status" value="2"/>
</dbReference>
<dbReference type="EMBL" id="NCSJ02000025">
    <property type="protein sequence ID" value="RFU34109.1"/>
    <property type="molecule type" value="Genomic_DNA"/>
</dbReference>
<feature type="compositionally biased region" description="Polar residues" evidence="2">
    <location>
        <begin position="1255"/>
        <end position="1282"/>
    </location>
</feature>
<keyword evidence="5" id="KW-1185">Reference proteome</keyword>
<keyword evidence="1" id="KW-0862">Zinc</keyword>
<dbReference type="SMART" id="SM00355">
    <property type="entry name" value="ZnF_C2H2"/>
    <property type="match status" value="3"/>
</dbReference>
<feature type="non-terminal residue" evidence="4">
    <location>
        <position position="1637"/>
    </location>
</feature>
<keyword evidence="1" id="KW-0863">Zinc-finger</keyword>
<evidence type="ECO:0000313" key="4">
    <source>
        <dbReference type="EMBL" id="RFU34109.1"/>
    </source>
</evidence>
<feature type="region of interest" description="Disordered" evidence="2">
    <location>
        <begin position="1255"/>
        <end position="1319"/>
    </location>
</feature>
<protein>
    <recommendedName>
        <fullName evidence="3">C2H2-type domain-containing protein</fullName>
    </recommendedName>
</protein>
<dbReference type="InterPro" id="IPR013087">
    <property type="entry name" value="Znf_C2H2_type"/>
</dbReference>
<keyword evidence="1" id="KW-0479">Metal-binding</keyword>
<dbReference type="OrthoDB" id="3521097at2759"/>
<dbReference type="PANTHER" id="PTHR38166">
    <property type="entry name" value="C2H2-TYPE DOMAIN-CONTAINING PROTEIN-RELATED"/>
    <property type="match status" value="1"/>
</dbReference>
<evidence type="ECO:0000313" key="5">
    <source>
        <dbReference type="Proteomes" id="UP000258309"/>
    </source>
</evidence>
<feature type="compositionally biased region" description="Polar residues" evidence="2">
    <location>
        <begin position="89"/>
        <end position="101"/>
    </location>
</feature>
<dbReference type="GO" id="GO:0008270">
    <property type="term" value="F:zinc ion binding"/>
    <property type="evidence" value="ECO:0007669"/>
    <property type="project" value="UniProtKB-KW"/>
</dbReference>
<dbReference type="PANTHER" id="PTHR38166:SF1">
    <property type="entry name" value="C2H2-TYPE DOMAIN-CONTAINING PROTEIN"/>
    <property type="match status" value="1"/>
</dbReference>
<accession>A0A3E2HL39</accession>
<comment type="caution">
    <text evidence="4">The sequence shown here is derived from an EMBL/GenBank/DDBJ whole genome shotgun (WGS) entry which is preliminary data.</text>
</comment>
<evidence type="ECO:0000259" key="3">
    <source>
        <dbReference type="PROSITE" id="PS50157"/>
    </source>
</evidence>
<proteinExistence type="predicted"/>
<gene>
    <name evidence="4" type="ORF">B7463_g2198</name>
</gene>
<name>A0A3E2HL39_SCYLI</name>
<evidence type="ECO:0000256" key="1">
    <source>
        <dbReference type="PROSITE-ProRule" id="PRU00042"/>
    </source>
</evidence>
<sequence length="1637" mass="184294">MDPTNGALSDQTDAQVQSDTNLHNQNLVELFRNLGGPPVAKLATSPQPQPQPQIQLDGAVIDMPDQDDAENNKDDGTSDPGPQGDAHKWQSQTDNYQWTETRTPKVIDGETLSFETQKENRIPEESHDMMFSQGFERDGSRTPPLFTYHTYPPPEDIVYPAYPHNQPYRPVAERQHSYGDYLTQIPVTLPSTLPSMMHFQDAIKREGGSTNDAPLHPKTIIDPKLEAFSLDREHQGTLQTGSGPRYWQSNESDIRLFSHHSLASNSIYRTATRMSPDNATVYSADMTKREQDYRSFVAPNLSTHLELSDLLQPHDARTNDTLAPVPTATVSNASSLVCKECNKSVKTKSELREHQIRYHTPFKCSHPGCTWYLGFSTAYDLQRHINSKHIKRYRCPIPGCRSTWPRLDNLRTHIKRLHKEYWVFDQYREILIQQAEIIHMKTPFPSQSDIYDNKTILEGIQGPERIEKWLLSLGKVTRQNDVSAADATLPASLGHQQATIGHENFTPQEDAHPFPDAKVDSPLNKKNDVYSAHIEFEDVSHVPKIVMQEEIPFTDSGYASGPKPNYSPNIESLLEKSQYCSAPKLSTAGDDVNNEDTTTSYTATTSVGPSHTHYYITELCNDIYSKIGHYFDVKLWSNISKALPGLLKSLAIRIGYGSSAQENKEIMYFIHKRNKEIAVRLESLFCHEEDEKANGSGKNREGMSLLDKMNMWDRKSGEDYSINDIEDLYKGVKDYEDESINVVDLSLYHRTIFNSTAYEWFLANLRKESVLSLSEKQPRVMAEISQEILNKLPTGTMSKHGPVNIHEVEFLLQWEGTTRKQLEQKLYEGLIGSGRPSVSSTIVTGSPEAAQALTIRQYLDQTWPTTGLQLLDVLQKTVTNPDHRYNVMFPDETRLEAIITCSSLVIVTVGPAQFVAECGEQLAWLRAALSASQHSVGYCTPKITRYWVESVPSLSNGSKYKGHCDIGLDIAEPPVNPGDSKVRVQNDWQDLIGESIIIVGFPISRRPENYLGLEISYDILLYFLQACKTTTVDGLILIKGTKRALKLVKRSGDVFLWHLLPTSKSPPSCCVDHVVEDTVSLPYHPIDLKSLNTSRHIINRCIDLQTAATNDVDSNDLSDSLCRTKPSCNNVSTGNISTHKSGDLSPYRTGPEQNDNLSMLYESQNKNAITNLSAIRRDYDPFLKDENNLLSDGRSPLAVDSEYFLTTGSLDDSVDSDLISVSDASEQVVSLDSAESVYPHLKNLLDKLITGFQNTNQCQSSSRKNTSESTTQESSARPSSTKENSRKHDKRKRQNDNDDGDGDGFAEPPRKKADTSQGKSLQRSFACPFIKLDAIKHSHCCDRQLSRIRDVKQHISRRHTPERYCQRCLDTKFPDEQSLEQHLDLGTCPRNDPSMLDGISHHQQRQISRKSNSSLSEEDQWFAIWDILFPGHGRPISAHVEAGLSTHMRRLREYCSTHGPTALAEMIVSDPSLSEPEITAEQWRVYLERVIHQGINIIFERYINANLPSDSPRESRTLSLGQRGSSLELTQLGTSADSNADSGVVLDSEHSSRQTTSSMSLLCQFSNMTDSGYQEASTIRSHAEHQFLQSELFHFSGDDHFQSQLHDPSLFTLDDEPILNFAQPCRDFQAEDTLEKN</sequence>
<dbReference type="Proteomes" id="UP000258309">
    <property type="component" value="Unassembled WGS sequence"/>
</dbReference>
<dbReference type="STRING" id="5539.A0A3E2HL39"/>
<reference evidence="4 5" key="1">
    <citation type="submission" date="2018-05" db="EMBL/GenBank/DDBJ databases">
        <title>Draft genome sequence of Scytalidium lignicola DSM 105466, a ubiquitous saprotrophic fungus.</title>
        <authorList>
            <person name="Buettner E."/>
            <person name="Gebauer A.M."/>
            <person name="Hofrichter M."/>
            <person name="Liers C."/>
            <person name="Kellner H."/>
        </authorList>
    </citation>
    <scope>NUCLEOTIDE SEQUENCE [LARGE SCALE GENOMIC DNA]</scope>
    <source>
        <strain evidence="4 5">DSM 105466</strain>
    </source>
</reference>
<feature type="region of interest" description="Disordered" evidence="2">
    <location>
        <begin position="36"/>
        <end position="112"/>
    </location>
</feature>
<feature type="domain" description="C2H2-type" evidence="3">
    <location>
        <begin position="336"/>
        <end position="364"/>
    </location>
</feature>
<feature type="non-terminal residue" evidence="4">
    <location>
        <position position="1"/>
    </location>
</feature>